<dbReference type="Proteomes" id="UP000198614">
    <property type="component" value="Unassembled WGS sequence"/>
</dbReference>
<reference evidence="3 4" key="1">
    <citation type="submission" date="2016-10" db="EMBL/GenBank/DDBJ databases">
        <authorList>
            <person name="de Groot N.N."/>
        </authorList>
    </citation>
    <scope>NUCLEOTIDE SEQUENCE [LARGE SCALE GENOMIC DNA]</scope>
    <source>
        <strain evidence="3 4">CGMCC 4.1859</strain>
    </source>
</reference>
<gene>
    <name evidence="3" type="ORF">SAMN05216260_11792</name>
</gene>
<dbReference type="EMBL" id="FNAX01000017">
    <property type="protein sequence ID" value="SDG31191.1"/>
    <property type="molecule type" value="Genomic_DNA"/>
</dbReference>
<proteinExistence type="predicted"/>
<dbReference type="AlphaFoldDB" id="A0A1G7T7H6"/>
<evidence type="ECO:0008006" key="5">
    <source>
        <dbReference type="Google" id="ProtNLM"/>
    </source>
</evidence>
<evidence type="ECO:0000313" key="3">
    <source>
        <dbReference type="EMBL" id="SDG31191.1"/>
    </source>
</evidence>
<feature type="signal peptide" evidence="2">
    <location>
        <begin position="1"/>
        <end position="26"/>
    </location>
</feature>
<evidence type="ECO:0000313" key="4">
    <source>
        <dbReference type="Proteomes" id="UP000198614"/>
    </source>
</evidence>
<accession>A0A1G7T7H6</accession>
<protein>
    <recommendedName>
        <fullName evidence="5">Lipoprotein</fullName>
    </recommendedName>
</protein>
<feature type="chain" id="PRO_5011729813" description="Lipoprotein" evidence="2">
    <location>
        <begin position="27"/>
        <end position="191"/>
    </location>
</feature>
<keyword evidence="2" id="KW-0732">Signal</keyword>
<name>A0A1G7T7H6_9ACTN</name>
<sequence>MRAIRVASAALLGLSALTLGTPAAVAYGGGEGEGEGGHGTGESTHLSLGVMPEEVAPGGHVTLTVRGCEETARVTSGVFDTVTVPKGQKSASATVDWDARPGATYTVNLRCGHETDQAELTVIERAQGGGGHTNPQEMPPGNPEHGVRAGFGGSIGGFDLKEIGLGTALVTGSVGVAWYRARRRAAAGTAA</sequence>
<dbReference type="OrthoDB" id="4332523at2"/>
<organism evidence="3 4">
    <name type="scientific">Streptomyces griseoaurantiacus</name>
    <dbReference type="NCBI Taxonomy" id="68213"/>
    <lineage>
        <taxon>Bacteria</taxon>
        <taxon>Bacillati</taxon>
        <taxon>Actinomycetota</taxon>
        <taxon>Actinomycetes</taxon>
        <taxon>Kitasatosporales</taxon>
        <taxon>Streptomycetaceae</taxon>
        <taxon>Streptomyces</taxon>
        <taxon>Streptomyces aurantiacus group</taxon>
    </lineage>
</organism>
<evidence type="ECO:0000256" key="2">
    <source>
        <dbReference type="SAM" id="SignalP"/>
    </source>
</evidence>
<evidence type="ECO:0000256" key="1">
    <source>
        <dbReference type="SAM" id="MobiDB-lite"/>
    </source>
</evidence>
<feature type="region of interest" description="Disordered" evidence="1">
    <location>
        <begin position="127"/>
        <end position="146"/>
    </location>
</feature>